<protein>
    <submittedName>
        <fullName evidence="2">Uncharacterized protein</fullName>
    </submittedName>
</protein>
<organism evidence="2 3">
    <name type="scientific">Astrephomene gubernaculifera</name>
    <dbReference type="NCBI Taxonomy" id="47775"/>
    <lineage>
        <taxon>Eukaryota</taxon>
        <taxon>Viridiplantae</taxon>
        <taxon>Chlorophyta</taxon>
        <taxon>core chlorophytes</taxon>
        <taxon>Chlorophyceae</taxon>
        <taxon>CS clade</taxon>
        <taxon>Chlamydomonadales</taxon>
        <taxon>Astrephomenaceae</taxon>
        <taxon>Astrephomene</taxon>
    </lineage>
</organism>
<proteinExistence type="predicted"/>
<dbReference type="AlphaFoldDB" id="A0AAD3DVH4"/>
<feature type="compositionally biased region" description="Gly residues" evidence="1">
    <location>
        <begin position="317"/>
        <end position="329"/>
    </location>
</feature>
<sequence length="342" mass="38316">MQHAVGVAAGNGCRPLTCEPRRGGMASLHRTCRQRLHSCVEYRKHNWMLIQLSRPRLCTALASFGPEPYDVDGPRGKRTRKPEWVRILEEDVDKDPDVARLMEGTGGDPEKIREKMRYALKDSDVHREGQGSAVPPRITFRAISPMGLWLWLEFLEPPLGSERELLEGVLKSWFAVGKLGGYNSQNLQVYHNADDDQSFFEYDNGQLEAGGERMTAYLHDMREVEYRECWARTWIDMGTADELSLDILLNMLVGFSTQMCGLRSIRLGGVNADWPVPSDEDMGLLPEDDYMRVAADPMRLPQGLDEEFQFMDEEGMLEGGKGGGGGAAGSGRQQRQQGAGGY</sequence>
<comment type="caution">
    <text evidence="2">The sequence shown here is derived from an EMBL/GenBank/DDBJ whole genome shotgun (WGS) entry which is preliminary data.</text>
</comment>
<keyword evidence="3" id="KW-1185">Reference proteome</keyword>
<dbReference type="EMBL" id="BMAR01000020">
    <property type="protein sequence ID" value="GFR47844.1"/>
    <property type="molecule type" value="Genomic_DNA"/>
</dbReference>
<dbReference type="PANTHER" id="PTHR46737">
    <property type="entry name" value="OS02G0827600 PROTEIN"/>
    <property type="match status" value="1"/>
</dbReference>
<name>A0AAD3DVH4_9CHLO</name>
<dbReference type="Proteomes" id="UP001054857">
    <property type="component" value="Unassembled WGS sequence"/>
</dbReference>
<reference evidence="2 3" key="1">
    <citation type="journal article" date="2021" name="Sci. Rep.">
        <title>Genome sequencing of the multicellular alga Astrephomene provides insights into convergent evolution of germ-soma differentiation.</title>
        <authorList>
            <person name="Yamashita S."/>
            <person name="Yamamoto K."/>
            <person name="Matsuzaki R."/>
            <person name="Suzuki S."/>
            <person name="Yamaguchi H."/>
            <person name="Hirooka S."/>
            <person name="Minakuchi Y."/>
            <person name="Miyagishima S."/>
            <person name="Kawachi M."/>
            <person name="Toyoda A."/>
            <person name="Nozaki H."/>
        </authorList>
    </citation>
    <scope>NUCLEOTIDE SEQUENCE [LARGE SCALE GENOMIC DNA]</scope>
    <source>
        <strain evidence="2 3">NIES-4017</strain>
    </source>
</reference>
<dbReference type="Pfam" id="PF12049">
    <property type="entry name" value="DUF3531"/>
    <property type="match status" value="1"/>
</dbReference>
<dbReference type="PANTHER" id="PTHR46737:SF2">
    <property type="entry name" value="OS02G0827600 PROTEIN"/>
    <property type="match status" value="1"/>
</dbReference>
<evidence type="ECO:0000313" key="2">
    <source>
        <dbReference type="EMBL" id="GFR47844.1"/>
    </source>
</evidence>
<accession>A0AAD3DVH4</accession>
<gene>
    <name evidence="2" type="ORF">Agub_g9624</name>
</gene>
<feature type="region of interest" description="Disordered" evidence="1">
    <location>
        <begin position="314"/>
        <end position="342"/>
    </location>
</feature>
<feature type="compositionally biased region" description="Low complexity" evidence="1">
    <location>
        <begin position="330"/>
        <end position="342"/>
    </location>
</feature>
<evidence type="ECO:0000256" key="1">
    <source>
        <dbReference type="SAM" id="MobiDB-lite"/>
    </source>
</evidence>
<feature type="non-terminal residue" evidence="2">
    <location>
        <position position="342"/>
    </location>
</feature>
<dbReference type="InterPro" id="IPR021920">
    <property type="entry name" value="DUF3531"/>
</dbReference>
<evidence type="ECO:0000313" key="3">
    <source>
        <dbReference type="Proteomes" id="UP001054857"/>
    </source>
</evidence>